<dbReference type="AlphaFoldDB" id="X8JRL6"/>
<accession>X8JRL6</accession>
<sequence length="353" mass="39838">MDIPRTIRCLRTLSAKPEVARLVRSFSLNHTVSRVFRSFHSLLSRALSNMTGLHTLSIMADFTISRALIQMSCQLIELVCYVPPEDSRYIPEFLSTQPTIKKLTILCPSGDLSTLHPDALPSLRELSAPTHLLDTLLLARLPCLSRLCVLGASTNTEKFFFLVLVFRIAKHFKSLELVIEMDLTTHMGTSEAVAVGLALIGLAAPYIISLKLDIHKGHILPHRLQNMFAFCLPWFPNLKTLTVTSPPPTPNEHTRGSSQSRPWKSHATTFYSLHRILLAMSDTPVDFSALFRAPYPKIEYTEDFEPQNPPPDALYDTSCHVEILRAWRRVHSGLEAVFFPEYGYEYMDKKCSG</sequence>
<reference evidence="2" key="1">
    <citation type="journal article" date="2014" name="Genome Announc.">
        <title>Draft genome sequence of the plant-pathogenic soil fungus Rhizoctonia solani anastomosis group 3 strain Rhs1AP.</title>
        <authorList>
            <person name="Cubeta M.A."/>
            <person name="Thomas E."/>
            <person name="Dean R.A."/>
            <person name="Jabaji S."/>
            <person name="Neate S.M."/>
            <person name="Tavantzis S."/>
            <person name="Toda T."/>
            <person name="Vilgalys R."/>
            <person name="Bharathan N."/>
            <person name="Fedorova-Abrams N."/>
            <person name="Pakala S.B."/>
            <person name="Pakala S.M."/>
            <person name="Zafar N."/>
            <person name="Joardar V."/>
            <person name="Losada L."/>
            <person name="Nierman W.C."/>
        </authorList>
    </citation>
    <scope>NUCLEOTIDE SEQUENCE [LARGE SCALE GENOMIC DNA]</scope>
    <source>
        <strain evidence="2">AG-3</strain>
    </source>
</reference>
<evidence type="ECO:0000313" key="1">
    <source>
        <dbReference type="EMBL" id="EUC65638.1"/>
    </source>
</evidence>
<dbReference type="Proteomes" id="UP000030108">
    <property type="component" value="Unassembled WGS sequence"/>
</dbReference>
<dbReference type="OrthoDB" id="613763at2759"/>
<gene>
    <name evidence="1" type="ORF">RSOL_449550</name>
</gene>
<organism evidence="1 2">
    <name type="scientific">Rhizoctonia solani AG-3 Rhs1AP</name>
    <dbReference type="NCBI Taxonomy" id="1086054"/>
    <lineage>
        <taxon>Eukaryota</taxon>
        <taxon>Fungi</taxon>
        <taxon>Dikarya</taxon>
        <taxon>Basidiomycota</taxon>
        <taxon>Agaricomycotina</taxon>
        <taxon>Agaricomycetes</taxon>
        <taxon>Cantharellales</taxon>
        <taxon>Ceratobasidiaceae</taxon>
        <taxon>Rhizoctonia</taxon>
    </lineage>
</organism>
<protein>
    <recommendedName>
        <fullName evidence="3">F-box-like domain protein</fullName>
    </recommendedName>
</protein>
<evidence type="ECO:0008006" key="3">
    <source>
        <dbReference type="Google" id="ProtNLM"/>
    </source>
</evidence>
<evidence type="ECO:0000313" key="2">
    <source>
        <dbReference type="Proteomes" id="UP000030108"/>
    </source>
</evidence>
<proteinExistence type="predicted"/>
<dbReference type="EMBL" id="JATN01000311">
    <property type="protein sequence ID" value="EUC65638.1"/>
    <property type="molecule type" value="Genomic_DNA"/>
</dbReference>
<name>X8JRL6_9AGAM</name>
<comment type="caution">
    <text evidence="1">The sequence shown here is derived from an EMBL/GenBank/DDBJ whole genome shotgun (WGS) entry which is preliminary data.</text>
</comment>